<gene>
    <name evidence="4" type="ORF">EZV62_001507</name>
</gene>
<accession>A0A5C7IV08</accession>
<dbReference type="InterPro" id="IPR004146">
    <property type="entry name" value="DC1"/>
</dbReference>
<comment type="caution">
    <text evidence="4">The sequence shown here is derived from an EMBL/GenBank/DDBJ whole genome shotgun (WGS) entry which is preliminary data.</text>
</comment>
<evidence type="ECO:0000313" key="5">
    <source>
        <dbReference type="Proteomes" id="UP000323000"/>
    </source>
</evidence>
<evidence type="ECO:0000256" key="1">
    <source>
        <dbReference type="ARBA" id="ARBA00022737"/>
    </source>
</evidence>
<organism evidence="4 5">
    <name type="scientific">Acer yangbiense</name>
    <dbReference type="NCBI Taxonomy" id="1000413"/>
    <lineage>
        <taxon>Eukaryota</taxon>
        <taxon>Viridiplantae</taxon>
        <taxon>Streptophyta</taxon>
        <taxon>Embryophyta</taxon>
        <taxon>Tracheophyta</taxon>
        <taxon>Spermatophyta</taxon>
        <taxon>Magnoliopsida</taxon>
        <taxon>eudicotyledons</taxon>
        <taxon>Gunneridae</taxon>
        <taxon>Pentapetalae</taxon>
        <taxon>rosids</taxon>
        <taxon>malvids</taxon>
        <taxon>Sapindales</taxon>
        <taxon>Sapindaceae</taxon>
        <taxon>Hippocastanoideae</taxon>
        <taxon>Acereae</taxon>
        <taxon>Acer</taxon>
    </lineage>
</organism>
<dbReference type="InterPro" id="IPR046349">
    <property type="entry name" value="C1-like_sf"/>
</dbReference>
<evidence type="ECO:0000313" key="4">
    <source>
        <dbReference type="EMBL" id="TXG72928.1"/>
    </source>
</evidence>
<keyword evidence="2" id="KW-0472">Membrane</keyword>
<keyword evidence="5" id="KW-1185">Reference proteome</keyword>
<name>A0A5C7IV08_9ROSI</name>
<dbReference type="PANTHER" id="PTHR46288:SF68">
    <property type="entry name" value="DC1 DOMAIN-CONTAINING PROTEIN"/>
    <property type="match status" value="1"/>
</dbReference>
<dbReference type="OrthoDB" id="1884766at2759"/>
<feature type="transmembrane region" description="Helical" evidence="2">
    <location>
        <begin position="63"/>
        <end position="83"/>
    </location>
</feature>
<sequence>MIMEIKHLSHPHNLRIYRLQPGQNIQCSGCESICSAGCAAYGCVDCKFFLHEQLHLEPPLPTVVLGVGLIFMLIVLLSLNYALPLNEVEASTHSCNICNKVLDYKFWTYNCADCNFNVHICCATGKTRKAVCQETE</sequence>
<dbReference type="PANTHER" id="PTHR46288">
    <property type="entry name" value="PHORBOL-ESTER/DAG-TYPE DOMAIN-CONTAINING PROTEIN"/>
    <property type="match status" value="1"/>
</dbReference>
<dbReference type="Proteomes" id="UP000323000">
    <property type="component" value="Chromosome 1"/>
</dbReference>
<proteinExistence type="predicted"/>
<dbReference type="AlphaFoldDB" id="A0A5C7IV08"/>
<keyword evidence="2" id="KW-1133">Transmembrane helix</keyword>
<keyword evidence="2" id="KW-0812">Transmembrane</keyword>
<dbReference type="SUPFAM" id="SSF57889">
    <property type="entry name" value="Cysteine-rich domain"/>
    <property type="match status" value="2"/>
</dbReference>
<feature type="domain" description="DC1" evidence="3">
    <location>
        <begin position="9"/>
        <end position="53"/>
    </location>
</feature>
<protein>
    <recommendedName>
        <fullName evidence="3">DC1 domain-containing protein</fullName>
    </recommendedName>
</protein>
<dbReference type="Pfam" id="PF03107">
    <property type="entry name" value="C1_2"/>
    <property type="match status" value="2"/>
</dbReference>
<feature type="domain" description="DC1" evidence="3">
    <location>
        <begin position="86"/>
        <end position="123"/>
    </location>
</feature>
<evidence type="ECO:0000259" key="3">
    <source>
        <dbReference type="Pfam" id="PF03107"/>
    </source>
</evidence>
<dbReference type="EMBL" id="VAHF01000001">
    <property type="protein sequence ID" value="TXG72928.1"/>
    <property type="molecule type" value="Genomic_DNA"/>
</dbReference>
<reference evidence="5" key="1">
    <citation type="journal article" date="2019" name="Gigascience">
        <title>De novo genome assembly of the endangered Acer yangbiense, a plant species with extremely small populations endemic to Yunnan Province, China.</title>
        <authorList>
            <person name="Yang J."/>
            <person name="Wariss H.M."/>
            <person name="Tao L."/>
            <person name="Zhang R."/>
            <person name="Yun Q."/>
            <person name="Hollingsworth P."/>
            <person name="Dao Z."/>
            <person name="Luo G."/>
            <person name="Guo H."/>
            <person name="Ma Y."/>
            <person name="Sun W."/>
        </authorList>
    </citation>
    <scope>NUCLEOTIDE SEQUENCE [LARGE SCALE GENOMIC DNA]</scope>
    <source>
        <strain evidence="5">cv. Malutang</strain>
    </source>
</reference>
<evidence type="ECO:0000256" key="2">
    <source>
        <dbReference type="SAM" id="Phobius"/>
    </source>
</evidence>
<keyword evidence="1" id="KW-0677">Repeat</keyword>